<dbReference type="Pfam" id="PF26639">
    <property type="entry name" value="Het-6_barrel"/>
    <property type="match status" value="1"/>
</dbReference>
<dbReference type="PANTHER" id="PTHR24148">
    <property type="entry name" value="ANKYRIN REPEAT DOMAIN-CONTAINING PROTEIN 39 HOMOLOG-RELATED"/>
    <property type="match status" value="1"/>
</dbReference>
<evidence type="ECO:0000259" key="1">
    <source>
        <dbReference type="Pfam" id="PF06985"/>
    </source>
</evidence>
<dbReference type="AlphaFoldDB" id="A0A0D2D8U8"/>
<sequence>MDVFTSAAGKTYEYTALKPNEVRLMVLHPGRPGHNSHRDQPLRCSLLTLTFDDAQRREYEALSYVCSASNLYGYSAQNYPEEVGKPNLEAPLPNECRIWCQHEVAEKSGFRNVTKNLIEALSRLRYTSEDRVLWVDAMCINQDDNDAEKATQVPLMARIYSCASQVIIWLGETLSRPFTDVVLNRRDITESAFDYVTWVNKLEPKMRDLDFYRSTRPGDMLGTVNMMLAMFQELLWRCEWFQRTWTFQEAVMAKQATVICGGHQASWDALHEACRFNSRGMQLPSDILHHERIVNAIVLVLEVQRLRKLRCLPENTNRECLTNADPWRFDQLLHAIRSKNATCLHDKVYAVLSMASGQNLPRPDYSASLSKVYCDVAQCLSRNLERGWISVLSYAELPNRDIADELKELPSWAPNWSMPTDTAPISWYADFRAAGITVDNCFVLENKEGNQNPPLLSIRGARLFTVHTVAKASHEDKDELINMPWEPTESYPLTNEEYLVAYSKVARPDIMELTNPQEDPFRPCRSPFWEGLKYFSARQLAKAGLEYHYDRAISGHRHYSHLRQSRPIPGRRVGFAPIHMDRRLFLGSSGCLGLAPLATRKGDYVCLFLGGEVLYVIRPVLNGRFTFVGECFVYGLMHGEAMEGLSEARVEDFILQ</sequence>
<protein>
    <recommendedName>
        <fullName evidence="1">Heterokaryon incompatibility domain-containing protein</fullName>
    </recommendedName>
</protein>
<organism evidence="2 3">
    <name type="scientific">Exophiala xenobiotica</name>
    <dbReference type="NCBI Taxonomy" id="348802"/>
    <lineage>
        <taxon>Eukaryota</taxon>
        <taxon>Fungi</taxon>
        <taxon>Dikarya</taxon>
        <taxon>Ascomycota</taxon>
        <taxon>Pezizomycotina</taxon>
        <taxon>Eurotiomycetes</taxon>
        <taxon>Chaetothyriomycetidae</taxon>
        <taxon>Chaetothyriales</taxon>
        <taxon>Herpotrichiellaceae</taxon>
        <taxon>Exophiala</taxon>
    </lineage>
</organism>
<dbReference type="PANTHER" id="PTHR24148:SF64">
    <property type="entry name" value="HETEROKARYON INCOMPATIBILITY DOMAIN-CONTAINING PROTEIN"/>
    <property type="match status" value="1"/>
</dbReference>
<reference evidence="2 3" key="1">
    <citation type="submission" date="2015-01" db="EMBL/GenBank/DDBJ databases">
        <title>The Genome Sequence of Exophiala xenobiotica CBS118157.</title>
        <authorList>
            <consortium name="The Broad Institute Genomics Platform"/>
            <person name="Cuomo C."/>
            <person name="de Hoog S."/>
            <person name="Gorbushina A."/>
            <person name="Stielow B."/>
            <person name="Teixiera M."/>
            <person name="Abouelleil A."/>
            <person name="Chapman S.B."/>
            <person name="Priest M."/>
            <person name="Young S.K."/>
            <person name="Wortman J."/>
            <person name="Nusbaum C."/>
            <person name="Birren B."/>
        </authorList>
    </citation>
    <scope>NUCLEOTIDE SEQUENCE [LARGE SCALE GENOMIC DNA]</scope>
    <source>
        <strain evidence="2 3">CBS 118157</strain>
    </source>
</reference>
<dbReference type="EMBL" id="KN847318">
    <property type="protein sequence ID" value="KIW58767.1"/>
    <property type="molecule type" value="Genomic_DNA"/>
</dbReference>
<evidence type="ECO:0000313" key="3">
    <source>
        <dbReference type="Proteomes" id="UP000054342"/>
    </source>
</evidence>
<accession>A0A0D2D8U8</accession>
<evidence type="ECO:0000313" key="2">
    <source>
        <dbReference type="EMBL" id="KIW58767.1"/>
    </source>
</evidence>
<dbReference type="OrthoDB" id="4161587at2759"/>
<dbReference type="InterPro" id="IPR052895">
    <property type="entry name" value="HetReg/Transcr_Mod"/>
</dbReference>
<name>A0A0D2D8U8_9EURO</name>
<feature type="domain" description="Heterokaryon incompatibility" evidence="1">
    <location>
        <begin position="59"/>
        <end position="249"/>
    </location>
</feature>
<dbReference type="Proteomes" id="UP000054342">
    <property type="component" value="Unassembled WGS sequence"/>
</dbReference>
<dbReference type="InterPro" id="IPR010730">
    <property type="entry name" value="HET"/>
</dbReference>
<dbReference type="Pfam" id="PF06985">
    <property type="entry name" value="HET"/>
    <property type="match status" value="1"/>
</dbReference>
<dbReference type="RefSeq" id="XP_013319351.1">
    <property type="nucleotide sequence ID" value="XM_013463897.1"/>
</dbReference>
<dbReference type="HOGENOM" id="CLU_004184_7_2_1"/>
<gene>
    <name evidence="2" type="ORF">PV05_03265</name>
</gene>
<dbReference type="GeneID" id="25325173"/>
<keyword evidence="3" id="KW-1185">Reference proteome</keyword>
<proteinExistence type="predicted"/>